<proteinExistence type="predicted"/>
<sequence>MAVRTPVSVLQLLQQPSFRFPRELPEVTSFVVTVTLPRKCTSSTRMRNSPTQYAGCRFLSWHNNGGVAWLTGLGDGTYLLMERFVHVPLVMEAFFTQVTVPYCYLRHSSFNVRGRYDR</sequence>
<comment type="caution">
    <text evidence="1">The sequence shown here is derived from an EMBL/GenBank/DDBJ whole genome shotgun (WGS) entry which is preliminary data.</text>
</comment>
<dbReference type="AlphaFoldDB" id="A0A4Y2FL57"/>
<gene>
    <name evidence="1" type="ORF">AVEN_85410_1</name>
</gene>
<evidence type="ECO:0000313" key="1">
    <source>
        <dbReference type="EMBL" id="GBM40354.1"/>
    </source>
</evidence>
<accession>A0A4Y2FL57</accession>
<dbReference type="Proteomes" id="UP000499080">
    <property type="component" value="Unassembled WGS sequence"/>
</dbReference>
<protein>
    <submittedName>
        <fullName evidence="1">Uncharacterized protein</fullName>
    </submittedName>
</protein>
<evidence type="ECO:0000313" key="2">
    <source>
        <dbReference type="Proteomes" id="UP000499080"/>
    </source>
</evidence>
<organism evidence="1 2">
    <name type="scientific">Araneus ventricosus</name>
    <name type="common">Orbweaver spider</name>
    <name type="synonym">Epeira ventricosa</name>
    <dbReference type="NCBI Taxonomy" id="182803"/>
    <lineage>
        <taxon>Eukaryota</taxon>
        <taxon>Metazoa</taxon>
        <taxon>Ecdysozoa</taxon>
        <taxon>Arthropoda</taxon>
        <taxon>Chelicerata</taxon>
        <taxon>Arachnida</taxon>
        <taxon>Araneae</taxon>
        <taxon>Araneomorphae</taxon>
        <taxon>Entelegynae</taxon>
        <taxon>Araneoidea</taxon>
        <taxon>Araneidae</taxon>
        <taxon>Araneus</taxon>
    </lineage>
</organism>
<dbReference type="EMBL" id="BGPR01000927">
    <property type="protein sequence ID" value="GBM40354.1"/>
    <property type="molecule type" value="Genomic_DNA"/>
</dbReference>
<reference evidence="1 2" key="1">
    <citation type="journal article" date="2019" name="Sci. Rep.">
        <title>Orb-weaving spider Araneus ventricosus genome elucidates the spidroin gene catalogue.</title>
        <authorList>
            <person name="Kono N."/>
            <person name="Nakamura H."/>
            <person name="Ohtoshi R."/>
            <person name="Moran D.A.P."/>
            <person name="Shinohara A."/>
            <person name="Yoshida Y."/>
            <person name="Fujiwara M."/>
            <person name="Mori M."/>
            <person name="Tomita M."/>
            <person name="Arakawa K."/>
        </authorList>
    </citation>
    <scope>NUCLEOTIDE SEQUENCE [LARGE SCALE GENOMIC DNA]</scope>
</reference>
<name>A0A4Y2FL57_ARAVE</name>
<keyword evidence="2" id="KW-1185">Reference proteome</keyword>